<dbReference type="Proteomes" id="UP000796761">
    <property type="component" value="Unassembled WGS sequence"/>
</dbReference>
<gene>
    <name evidence="2" type="ORF">HGM15179_016419</name>
</gene>
<sequence length="215" mass="23928">MASKQFQSAQVESPVLPPDLHGITKYPVVEGTHQDHRVQLLAQDTQASHHMGMLSKGSWNSGGSVQSLFQFSLPKALLAGLEVRLSLRRILWYCIATERKRIQGKLALPTTARHSFSPQITAPAPPEGLQESLGSLLEAPGALQSLSLEPAWHKEKFVMRAWRREDFGETLEHHRVPKGAPGELETDWGQGMDRQDGGNDLKLIVGRFTIDIRKK</sequence>
<evidence type="ECO:0000313" key="3">
    <source>
        <dbReference type="Proteomes" id="UP000796761"/>
    </source>
</evidence>
<organism evidence="2 3">
    <name type="scientific">Zosterops borbonicus</name>
    <dbReference type="NCBI Taxonomy" id="364589"/>
    <lineage>
        <taxon>Eukaryota</taxon>
        <taxon>Metazoa</taxon>
        <taxon>Chordata</taxon>
        <taxon>Craniata</taxon>
        <taxon>Vertebrata</taxon>
        <taxon>Euteleostomi</taxon>
        <taxon>Archelosauria</taxon>
        <taxon>Archosauria</taxon>
        <taxon>Dinosauria</taxon>
        <taxon>Saurischia</taxon>
        <taxon>Theropoda</taxon>
        <taxon>Coelurosauria</taxon>
        <taxon>Aves</taxon>
        <taxon>Neognathae</taxon>
        <taxon>Neoaves</taxon>
        <taxon>Telluraves</taxon>
        <taxon>Australaves</taxon>
        <taxon>Passeriformes</taxon>
        <taxon>Sylvioidea</taxon>
        <taxon>Zosteropidae</taxon>
        <taxon>Zosterops</taxon>
    </lineage>
</organism>
<dbReference type="EMBL" id="SWJQ01000815">
    <property type="protein sequence ID" value="TRZ10688.1"/>
    <property type="molecule type" value="Genomic_DNA"/>
</dbReference>
<evidence type="ECO:0000313" key="2">
    <source>
        <dbReference type="EMBL" id="TRZ10688.1"/>
    </source>
</evidence>
<name>A0A8K1G2V0_9PASS</name>
<reference evidence="2" key="1">
    <citation type="submission" date="2019-04" db="EMBL/GenBank/DDBJ databases">
        <title>Genome assembly of Zosterops borbonicus 15179.</title>
        <authorList>
            <person name="Leroy T."/>
            <person name="Anselmetti Y."/>
            <person name="Tilak M.-K."/>
            <person name="Nabholz B."/>
        </authorList>
    </citation>
    <scope>NUCLEOTIDE SEQUENCE</scope>
    <source>
        <strain evidence="2">HGM_15179</strain>
        <tissue evidence="2">Muscle</tissue>
    </source>
</reference>
<dbReference type="AlphaFoldDB" id="A0A8K1G2V0"/>
<accession>A0A8K1G2V0</accession>
<proteinExistence type="predicted"/>
<protein>
    <submittedName>
        <fullName evidence="2">Uncharacterized protein</fullName>
    </submittedName>
</protein>
<comment type="caution">
    <text evidence="2">The sequence shown here is derived from an EMBL/GenBank/DDBJ whole genome shotgun (WGS) entry which is preliminary data.</text>
</comment>
<evidence type="ECO:0000256" key="1">
    <source>
        <dbReference type="SAM" id="MobiDB-lite"/>
    </source>
</evidence>
<feature type="region of interest" description="Disordered" evidence="1">
    <location>
        <begin position="174"/>
        <end position="196"/>
    </location>
</feature>
<keyword evidence="3" id="KW-1185">Reference proteome</keyword>